<protein>
    <submittedName>
        <fullName evidence="7">ParB/RepB/Spo0J family partition protein</fullName>
    </submittedName>
</protein>
<dbReference type="SUPFAM" id="SSF109709">
    <property type="entry name" value="KorB DNA-binding domain-like"/>
    <property type="match status" value="1"/>
</dbReference>
<dbReference type="Pfam" id="PF02195">
    <property type="entry name" value="ParB_N"/>
    <property type="match status" value="1"/>
</dbReference>
<evidence type="ECO:0000256" key="5">
    <source>
        <dbReference type="SAM" id="MobiDB-lite"/>
    </source>
</evidence>
<reference evidence="7 8" key="1">
    <citation type="submission" date="2018-08" db="EMBL/GenBank/DDBJ databases">
        <title>Parvularcula sp. SM1705, isolated from surface water of the South Sea China.</title>
        <authorList>
            <person name="Sun L."/>
        </authorList>
    </citation>
    <scope>NUCLEOTIDE SEQUENCE [LARGE SCALE GENOMIC DNA]</scope>
    <source>
        <strain evidence="7 8">SM1705</strain>
    </source>
</reference>
<dbReference type="InterPro" id="IPR041468">
    <property type="entry name" value="HTH_ParB/Spo0J"/>
</dbReference>
<dbReference type="GO" id="GO:0007059">
    <property type="term" value="P:chromosome segregation"/>
    <property type="evidence" value="ECO:0007669"/>
    <property type="project" value="UniProtKB-KW"/>
</dbReference>
<keyword evidence="8" id="KW-1185">Reference proteome</keyword>
<feature type="region of interest" description="Disordered" evidence="5">
    <location>
        <begin position="222"/>
        <end position="251"/>
    </location>
</feature>
<sequence length="296" mass="31833">MAAARKGLGRGLESIFADEGGDEPLAPREGPATISLADIAPDPDQPRKSFTDKELDELAASIKARGLLQPILIRPVEGGKAKYLIIAGERRWRASARAKLHEIPVIIRNTDPGQTAEIALIENIQRTDLNAIEEADAYTRMKEVFGRKPQEIADAVGKSRSHVANMMRLSALPADVRAHVVEGKLSMGHARALLSAADPAKLAEDVIRRGLSVRETELLVGTGKNFSGGKNKGDDKGPKAPRKTDADTKSLENDLEAALGLTVEIDHGKKGGTVTLAYDTLEQLDDICRRLMGTAV</sequence>
<name>A0A371RIZ3_9PROT</name>
<dbReference type="FunFam" id="1.10.10.2830:FF:000001">
    <property type="entry name" value="Chromosome partitioning protein ParB"/>
    <property type="match status" value="1"/>
</dbReference>
<comment type="caution">
    <text evidence="7">The sequence shown here is derived from an EMBL/GenBank/DDBJ whole genome shotgun (WGS) entry which is preliminary data.</text>
</comment>
<dbReference type="OrthoDB" id="9802051at2"/>
<dbReference type="SMART" id="SM00470">
    <property type="entry name" value="ParB"/>
    <property type="match status" value="1"/>
</dbReference>
<dbReference type="NCBIfam" id="TIGR00180">
    <property type="entry name" value="parB_part"/>
    <property type="match status" value="1"/>
</dbReference>
<feature type="region of interest" description="Disordered" evidence="5">
    <location>
        <begin position="1"/>
        <end position="49"/>
    </location>
</feature>
<evidence type="ECO:0000256" key="3">
    <source>
        <dbReference type="ARBA" id="ARBA00023125"/>
    </source>
</evidence>
<dbReference type="Gene3D" id="3.90.1530.30">
    <property type="match status" value="1"/>
</dbReference>
<dbReference type="AlphaFoldDB" id="A0A371RIZ3"/>
<evidence type="ECO:0000259" key="6">
    <source>
        <dbReference type="SMART" id="SM00470"/>
    </source>
</evidence>
<dbReference type="GO" id="GO:0005694">
    <property type="term" value="C:chromosome"/>
    <property type="evidence" value="ECO:0007669"/>
    <property type="project" value="TreeGrafter"/>
</dbReference>
<dbReference type="Proteomes" id="UP000264589">
    <property type="component" value="Unassembled WGS sequence"/>
</dbReference>
<evidence type="ECO:0000313" key="7">
    <source>
        <dbReference type="EMBL" id="RFB05423.1"/>
    </source>
</evidence>
<dbReference type="CDD" id="cd16393">
    <property type="entry name" value="SPO0J_N"/>
    <property type="match status" value="1"/>
</dbReference>
<feature type="domain" description="ParB-like N-terminal" evidence="6">
    <location>
        <begin position="32"/>
        <end position="124"/>
    </location>
</feature>
<dbReference type="InterPro" id="IPR036086">
    <property type="entry name" value="ParB/Sulfiredoxin_sf"/>
</dbReference>
<dbReference type="InterPro" id="IPR003115">
    <property type="entry name" value="ParB_N"/>
</dbReference>
<dbReference type="Pfam" id="PF17762">
    <property type="entry name" value="HTH_ParB"/>
    <property type="match status" value="1"/>
</dbReference>
<dbReference type="InterPro" id="IPR050336">
    <property type="entry name" value="Chromosome_partition/occlusion"/>
</dbReference>
<dbReference type="EMBL" id="QUQO01000001">
    <property type="protein sequence ID" value="RFB05423.1"/>
    <property type="molecule type" value="Genomic_DNA"/>
</dbReference>
<dbReference type="GO" id="GO:0003677">
    <property type="term" value="F:DNA binding"/>
    <property type="evidence" value="ECO:0007669"/>
    <property type="project" value="UniProtKB-KW"/>
</dbReference>
<dbReference type="SUPFAM" id="SSF110849">
    <property type="entry name" value="ParB/Sulfiredoxin"/>
    <property type="match status" value="1"/>
</dbReference>
<evidence type="ECO:0000256" key="2">
    <source>
        <dbReference type="ARBA" id="ARBA00022829"/>
    </source>
</evidence>
<feature type="compositionally biased region" description="Basic and acidic residues" evidence="5">
    <location>
        <begin position="231"/>
        <end position="251"/>
    </location>
</feature>
<dbReference type="InParanoid" id="A0A371RIZ3"/>
<evidence type="ECO:0000256" key="4">
    <source>
        <dbReference type="ARBA" id="ARBA00025472"/>
    </source>
</evidence>
<dbReference type="GO" id="GO:0045881">
    <property type="term" value="P:positive regulation of sporulation resulting in formation of a cellular spore"/>
    <property type="evidence" value="ECO:0007669"/>
    <property type="project" value="TreeGrafter"/>
</dbReference>
<dbReference type="InterPro" id="IPR004437">
    <property type="entry name" value="ParB/RepB/Spo0J"/>
</dbReference>
<comment type="similarity">
    <text evidence="1">Belongs to the ParB family.</text>
</comment>
<dbReference type="RefSeq" id="WP_116392055.1">
    <property type="nucleotide sequence ID" value="NZ_QUQO01000001.1"/>
</dbReference>
<proteinExistence type="inferred from homology"/>
<dbReference type="PANTHER" id="PTHR33375:SF1">
    <property type="entry name" value="CHROMOSOME-PARTITIONING PROTEIN PARB-RELATED"/>
    <property type="match status" value="1"/>
</dbReference>
<accession>A0A371RIZ3</accession>
<organism evidence="7 8">
    <name type="scientific">Parvularcula marina</name>
    <dbReference type="NCBI Taxonomy" id="2292771"/>
    <lineage>
        <taxon>Bacteria</taxon>
        <taxon>Pseudomonadati</taxon>
        <taxon>Pseudomonadota</taxon>
        <taxon>Alphaproteobacteria</taxon>
        <taxon>Parvularculales</taxon>
        <taxon>Parvularculaceae</taxon>
        <taxon>Parvularcula</taxon>
    </lineage>
</organism>
<comment type="function">
    <text evidence="4">Involved in chromosome partition. Localize to both poles of the predivisional cell following completion of DNA replication. Binds to the DNA origin of replication.</text>
</comment>
<gene>
    <name evidence="7" type="ORF">DX908_09240</name>
</gene>
<evidence type="ECO:0000256" key="1">
    <source>
        <dbReference type="ARBA" id="ARBA00006295"/>
    </source>
</evidence>
<evidence type="ECO:0000313" key="8">
    <source>
        <dbReference type="Proteomes" id="UP000264589"/>
    </source>
</evidence>
<dbReference type="Pfam" id="PF23552">
    <property type="entry name" value="ParB_C"/>
    <property type="match status" value="1"/>
</dbReference>
<dbReference type="InterPro" id="IPR057240">
    <property type="entry name" value="ParB_dimer_C"/>
</dbReference>
<dbReference type="FunFam" id="3.90.1530.30:FF:000001">
    <property type="entry name" value="Chromosome partitioning protein ParB"/>
    <property type="match status" value="1"/>
</dbReference>
<keyword evidence="2" id="KW-0159">Chromosome partition</keyword>
<dbReference type="PANTHER" id="PTHR33375">
    <property type="entry name" value="CHROMOSOME-PARTITIONING PROTEIN PARB-RELATED"/>
    <property type="match status" value="1"/>
</dbReference>
<dbReference type="Gene3D" id="1.10.10.2830">
    <property type="match status" value="1"/>
</dbReference>
<keyword evidence="3" id="KW-0238">DNA-binding</keyword>